<evidence type="ECO:0000256" key="4">
    <source>
        <dbReference type="ARBA" id="ARBA00022475"/>
    </source>
</evidence>
<dbReference type="EMBL" id="CP068053">
    <property type="protein sequence ID" value="QQS99812.1"/>
    <property type="molecule type" value="Genomic_DNA"/>
</dbReference>
<name>A0A974NLJ9_PERPY</name>
<evidence type="ECO:0000256" key="6">
    <source>
        <dbReference type="ARBA" id="ARBA00022840"/>
    </source>
</evidence>
<dbReference type="GO" id="GO:0005524">
    <property type="term" value="F:ATP binding"/>
    <property type="evidence" value="ECO:0007669"/>
    <property type="project" value="UniProtKB-KW"/>
</dbReference>
<keyword evidence="3" id="KW-0813">Transport</keyword>
<evidence type="ECO:0000256" key="3">
    <source>
        <dbReference type="ARBA" id="ARBA00022448"/>
    </source>
</evidence>
<dbReference type="InterPro" id="IPR027417">
    <property type="entry name" value="P-loop_NTPase"/>
</dbReference>
<dbReference type="InterPro" id="IPR003593">
    <property type="entry name" value="AAA+_ATPase"/>
</dbReference>
<keyword evidence="5" id="KW-0547">Nucleotide-binding</keyword>
<dbReference type="SUPFAM" id="SSF52540">
    <property type="entry name" value="P-loop containing nucleoside triphosphate hydrolases"/>
    <property type="match status" value="1"/>
</dbReference>
<dbReference type="InterPro" id="IPR003439">
    <property type="entry name" value="ABC_transporter-like_ATP-bd"/>
</dbReference>
<dbReference type="KEGG" id="ppsr:I6J18_19845"/>
<dbReference type="RefSeq" id="WP_040373769.1">
    <property type="nucleotide sequence ID" value="NZ_CP068053.1"/>
</dbReference>
<proteinExistence type="inferred from homology"/>
<dbReference type="InterPro" id="IPR050388">
    <property type="entry name" value="ABC_Ni/Peptide_Import"/>
</dbReference>
<dbReference type="Gene3D" id="3.40.50.300">
    <property type="entry name" value="P-loop containing nucleotide triphosphate hydrolases"/>
    <property type="match status" value="1"/>
</dbReference>
<dbReference type="PROSITE" id="PS00211">
    <property type="entry name" value="ABC_TRANSPORTER_1"/>
    <property type="match status" value="1"/>
</dbReference>
<comment type="subcellular location">
    <subcellularLocation>
        <location evidence="1">Cell membrane</location>
        <topology evidence="1">Peripheral membrane protein</topology>
    </subcellularLocation>
</comment>
<evidence type="ECO:0000259" key="8">
    <source>
        <dbReference type="PROSITE" id="PS50893"/>
    </source>
</evidence>
<dbReference type="Pfam" id="PF08352">
    <property type="entry name" value="oligo_HPY"/>
    <property type="match status" value="1"/>
</dbReference>
<dbReference type="PROSITE" id="PS50893">
    <property type="entry name" value="ABC_TRANSPORTER_2"/>
    <property type="match status" value="1"/>
</dbReference>
<dbReference type="GO" id="GO:0005886">
    <property type="term" value="C:plasma membrane"/>
    <property type="evidence" value="ECO:0007669"/>
    <property type="project" value="UniProtKB-SubCell"/>
</dbReference>
<sequence>MRVLEIDNLHVSFKTRGGEIHAVRGVDLHVEDGETLAIVGESGCGKSVTAQSIMGMIPKPHGRIKGGSIKFRDHEMTTLSSKKLREIRGTEIGMIFQDPMTSLNPTMKIGHQIDEIFIKKLKLSRDEAKKKTIKLLQEVGIADPTTRYSDYSHQFSGGMRQRVVIAIALAANPSLLIADEPTTALDVTIQAQILELLKRIQLERQTSIVLITHDLGVVAELADRVSVMYAGIVVESGTVHDLFESPKHPYTWGLLKSVPNIHSQEKERLMAIEGTPPDLFDPPMGCPFAQRCPYAMEVCIEYLPEKEFFSESHSARCWLQDKRAKGYSEIAAGGERHG</sequence>
<feature type="domain" description="ABC transporter" evidence="8">
    <location>
        <begin position="4"/>
        <end position="255"/>
    </location>
</feature>
<keyword evidence="6 9" id="KW-0067">ATP-binding</keyword>
<dbReference type="GO" id="GO:0016887">
    <property type="term" value="F:ATP hydrolysis activity"/>
    <property type="evidence" value="ECO:0007669"/>
    <property type="project" value="InterPro"/>
</dbReference>
<dbReference type="GO" id="GO:0015833">
    <property type="term" value="P:peptide transport"/>
    <property type="evidence" value="ECO:0007669"/>
    <property type="project" value="InterPro"/>
</dbReference>
<evidence type="ECO:0000256" key="1">
    <source>
        <dbReference type="ARBA" id="ARBA00004202"/>
    </source>
</evidence>
<dbReference type="PANTHER" id="PTHR43297:SF2">
    <property type="entry name" value="DIPEPTIDE TRANSPORT ATP-BINDING PROTEIN DPPD"/>
    <property type="match status" value="1"/>
</dbReference>
<dbReference type="PANTHER" id="PTHR43297">
    <property type="entry name" value="OLIGOPEPTIDE TRANSPORT ATP-BINDING PROTEIN APPD"/>
    <property type="match status" value="1"/>
</dbReference>
<dbReference type="InterPro" id="IPR013563">
    <property type="entry name" value="Oligopep_ABC_C"/>
</dbReference>
<accession>A0A974NLJ9</accession>
<evidence type="ECO:0000313" key="9">
    <source>
        <dbReference type="EMBL" id="QQS99812.1"/>
    </source>
</evidence>
<keyword evidence="10" id="KW-1185">Reference proteome</keyword>
<gene>
    <name evidence="9" type="ORF">I6J18_19845</name>
</gene>
<dbReference type="NCBIfam" id="TIGR01727">
    <property type="entry name" value="oligo_HPY"/>
    <property type="match status" value="1"/>
</dbReference>
<dbReference type="CDD" id="cd03257">
    <property type="entry name" value="ABC_NikE_OppD_transporters"/>
    <property type="match status" value="1"/>
</dbReference>
<reference evidence="9 10" key="1">
    <citation type="submission" date="2021-01" db="EMBL/GenBank/DDBJ databases">
        <title>FDA dAtabase for Regulatory Grade micrObial Sequences (FDA-ARGOS): Supporting development and validation of Infectious Disease Dx tests.</title>
        <authorList>
            <person name="Nelson B."/>
            <person name="Plummer A."/>
            <person name="Tallon L."/>
            <person name="Sadzewicz L."/>
            <person name="Zhao X."/>
            <person name="Boylan J."/>
            <person name="Ott S."/>
            <person name="Bowen H."/>
            <person name="Vavikolanu K."/>
            <person name="Mehta A."/>
            <person name="Aluvathingal J."/>
            <person name="Nadendla S."/>
            <person name="Myers T."/>
            <person name="Yan Y."/>
            <person name="Sichtig H."/>
        </authorList>
    </citation>
    <scope>NUCLEOTIDE SEQUENCE [LARGE SCALE GENOMIC DNA]</scope>
    <source>
        <strain evidence="9 10">FDAARGOS_1161</strain>
    </source>
</reference>
<evidence type="ECO:0000313" key="10">
    <source>
        <dbReference type="Proteomes" id="UP000595254"/>
    </source>
</evidence>
<dbReference type="Proteomes" id="UP000595254">
    <property type="component" value="Chromosome"/>
</dbReference>
<dbReference type="AlphaFoldDB" id="A0A974NLJ9"/>
<dbReference type="SMART" id="SM00382">
    <property type="entry name" value="AAA"/>
    <property type="match status" value="1"/>
</dbReference>
<dbReference type="FunFam" id="3.40.50.300:FF:000016">
    <property type="entry name" value="Oligopeptide ABC transporter ATP-binding component"/>
    <property type="match status" value="1"/>
</dbReference>
<dbReference type="InterPro" id="IPR017871">
    <property type="entry name" value="ABC_transporter-like_CS"/>
</dbReference>
<protein>
    <submittedName>
        <fullName evidence="9">ABC transporter ATP-binding protein</fullName>
    </submittedName>
</protein>
<evidence type="ECO:0000256" key="2">
    <source>
        <dbReference type="ARBA" id="ARBA00005417"/>
    </source>
</evidence>
<comment type="similarity">
    <text evidence="2">Belongs to the ABC transporter superfamily.</text>
</comment>
<organism evidence="9 10">
    <name type="scientific">Peribacillus psychrosaccharolyticus</name>
    <name type="common">Bacillus psychrosaccharolyticus</name>
    <dbReference type="NCBI Taxonomy" id="1407"/>
    <lineage>
        <taxon>Bacteria</taxon>
        <taxon>Bacillati</taxon>
        <taxon>Bacillota</taxon>
        <taxon>Bacilli</taxon>
        <taxon>Bacillales</taxon>
        <taxon>Bacillaceae</taxon>
        <taxon>Peribacillus</taxon>
    </lineage>
</organism>
<evidence type="ECO:0000256" key="5">
    <source>
        <dbReference type="ARBA" id="ARBA00022741"/>
    </source>
</evidence>
<keyword evidence="7" id="KW-0472">Membrane</keyword>
<keyword evidence="4" id="KW-1003">Cell membrane</keyword>
<evidence type="ECO:0000256" key="7">
    <source>
        <dbReference type="ARBA" id="ARBA00023136"/>
    </source>
</evidence>
<dbReference type="Pfam" id="PF00005">
    <property type="entry name" value="ABC_tran"/>
    <property type="match status" value="1"/>
</dbReference>